<dbReference type="InterPro" id="IPR001633">
    <property type="entry name" value="EAL_dom"/>
</dbReference>
<keyword evidence="4" id="KW-1185">Reference proteome</keyword>
<dbReference type="CDD" id="cd01949">
    <property type="entry name" value="GGDEF"/>
    <property type="match status" value="1"/>
</dbReference>
<dbReference type="InterPro" id="IPR035919">
    <property type="entry name" value="EAL_sf"/>
</dbReference>
<dbReference type="PANTHER" id="PTHR33121">
    <property type="entry name" value="CYCLIC DI-GMP PHOSPHODIESTERASE PDEF"/>
    <property type="match status" value="1"/>
</dbReference>
<dbReference type="Pfam" id="PF00990">
    <property type="entry name" value="GGDEF"/>
    <property type="match status" value="1"/>
</dbReference>
<evidence type="ECO:0000313" key="3">
    <source>
        <dbReference type="EMBL" id="KND61722.1"/>
    </source>
</evidence>
<dbReference type="InterPro" id="IPR050706">
    <property type="entry name" value="Cyclic-di-GMP_PDE-like"/>
</dbReference>
<dbReference type="InterPro" id="IPR029787">
    <property type="entry name" value="Nucleotide_cyclase"/>
</dbReference>
<proteinExistence type="predicted"/>
<dbReference type="Gene3D" id="3.20.20.450">
    <property type="entry name" value="EAL domain"/>
    <property type="match status" value="1"/>
</dbReference>
<dbReference type="NCBIfam" id="TIGR00254">
    <property type="entry name" value="GGDEF"/>
    <property type="match status" value="1"/>
</dbReference>
<sequence length="602" mass="65533">MSLSLAPDTQRRSIEQLIAENALRAVFQPIVRFADGEIIGYEGLIRGPQGTPMESPAALFEQAAREHRGIELEQAAARVCMAAFAALDCKSMLFINFSASAIEAGTNARETASDIARDCGLDARRLVVELTEQSVIADAERFGASVRALRAAGSQFALDDYGSANASMNLWVRLAPHFVKIDRFFVSDIARDALKFEAVKAMVSFANASGAQLIAEGIETEADLEIVRDLGIACAQGFLLGRPAARPALRLPDAVSRTLRSAQIAVYPAHTRTGATADMNAEMLERMLVAAPTLTVKSRNDDVVALFNQAPTLHAVAIVDGGGKPVALINRRAFMDQYALPYHRELFGKRPCMQFASLKPLIVERGSTLEQIANLFADDDQQLSDGFIVTRDGVYEGLATGSSMVRAVTEMRLEAARYANPLTFLPGNVPLNSHIDRLIANGAAFVAVYFDLDHFKLFNDRYGYWQGDEVLKITASTLASVREPTRDFLGHIGGDDFLLLFQSDDWRARVERAIDMFNEVIKRFYSPEERLAGGIQGEDRLARPTFFGFVRLSAGAVRIGPDAARGSAHVSTAAAVAKRMAKKEASGFAVLELAEFRAAGMD</sequence>
<feature type="domain" description="GGDEF" evidence="2">
    <location>
        <begin position="443"/>
        <end position="596"/>
    </location>
</feature>
<evidence type="ECO:0000313" key="4">
    <source>
        <dbReference type="Proteomes" id="UP000036959"/>
    </source>
</evidence>
<evidence type="ECO:0000259" key="2">
    <source>
        <dbReference type="PROSITE" id="PS50887"/>
    </source>
</evidence>
<dbReference type="Gene3D" id="3.30.70.270">
    <property type="match status" value="1"/>
</dbReference>
<dbReference type="PROSITE" id="PS50883">
    <property type="entry name" value="EAL"/>
    <property type="match status" value="1"/>
</dbReference>
<feature type="domain" description="EAL" evidence="1">
    <location>
        <begin position="7"/>
        <end position="257"/>
    </location>
</feature>
<dbReference type="PROSITE" id="PS50887">
    <property type="entry name" value="GGDEF"/>
    <property type="match status" value="1"/>
</dbReference>
<dbReference type="AlphaFoldDB" id="A0A0L0MGB2"/>
<gene>
    <name evidence="3" type="ORF">BVER_06134</name>
</gene>
<dbReference type="GO" id="GO:0071111">
    <property type="term" value="F:cyclic-guanylate-specific phosphodiesterase activity"/>
    <property type="evidence" value="ECO:0007669"/>
    <property type="project" value="InterPro"/>
</dbReference>
<dbReference type="Pfam" id="PF00563">
    <property type="entry name" value="EAL"/>
    <property type="match status" value="1"/>
</dbReference>
<dbReference type="Proteomes" id="UP000036959">
    <property type="component" value="Unassembled WGS sequence"/>
</dbReference>
<comment type="caution">
    <text evidence="3">The sequence shown here is derived from an EMBL/GenBank/DDBJ whole genome shotgun (WGS) entry which is preliminary data.</text>
</comment>
<evidence type="ECO:0000259" key="1">
    <source>
        <dbReference type="PROSITE" id="PS50883"/>
    </source>
</evidence>
<reference evidence="4" key="1">
    <citation type="submission" date="2015-06" db="EMBL/GenBank/DDBJ databases">
        <title>Comparative genomics of Burkholderia leaf nodule symbionts.</title>
        <authorList>
            <person name="Carlier A."/>
            <person name="Eberl L."/>
            <person name="Pinto-Carbo M."/>
        </authorList>
    </citation>
    <scope>NUCLEOTIDE SEQUENCE [LARGE SCALE GENOMIC DNA]</scope>
    <source>
        <strain evidence="4">UZHbot4</strain>
    </source>
</reference>
<dbReference type="EMBL" id="LFJJ01000013">
    <property type="protein sequence ID" value="KND61722.1"/>
    <property type="molecule type" value="Genomic_DNA"/>
</dbReference>
<dbReference type="SUPFAM" id="SSF55073">
    <property type="entry name" value="Nucleotide cyclase"/>
    <property type="match status" value="1"/>
</dbReference>
<dbReference type="CDD" id="cd01948">
    <property type="entry name" value="EAL"/>
    <property type="match status" value="1"/>
</dbReference>
<dbReference type="PANTHER" id="PTHR33121:SF76">
    <property type="entry name" value="SIGNALING PROTEIN"/>
    <property type="match status" value="1"/>
</dbReference>
<dbReference type="CDD" id="cd04598">
    <property type="entry name" value="CBS_pair_GGDEF_EAL"/>
    <property type="match status" value="1"/>
</dbReference>
<dbReference type="SMART" id="SM00267">
    <property type="entry name" value="GGDEF"/>
    <property type="match status" value="1"/>
</dbReference>
<name>A0A0L0MGB2_9BURK</name>
<dbReference type="OrthoDB" id="9813903at2"/>
<protein>
    <submittedName>
        <fullName evidence="3">EAL domain</fullName>
    </submittedName>
</protein>
<dbReference type="InterPro" id="IPR043128">
    <property type="entry name" value="Rev_trsase/Diguanyl_cyclase"/>
</dbReference>
<dbReference type="RefSeq" id="WP_050452308.1">
    <property type="nucleotide sequence ID" value="NZ_LFJJ01000013.1"/>
</dbReference>
<accession>A0A0L0MGB2</accession>
<dbReference type="SMART" id="SM00052">
    <property type="entry name" value="EAL"/>
    <property type="match status" value="1"/>
</dbReference>
<organism evidence="3 4">
    <name type="scientific">Candidatus Burkholderia verschuerenii</name>
    <dbReference type="NCBI Taxonomy" id="242163"/>
    <lineage>
        <taxon>Bacteria</taxon>
        <taxon>Pseudomonadati</taxon>
        <taxon>Pseudomonadota</taxon>
        <taxon>Betaproteobacteria</taxon>
        <taxon>Burkholderiales</taxon>
        <taxon>Burkholderiaceae</taxon>
        <taxon>Burkholderia</taxon>
    </lineage>
</organism>
<dbReference type="PATRIC" id="fig|242163.4.peg.1180"/>
<dbReference type="InterPro" id="IPR000160">
    <property type="entry name" value="GGDEF_dom"/>
</dbReference>
<dbReference type="SUPFAM" id="SSF141868">
    <property type="entry name" value="EAL domain-like"/>
    <property type="match status" value="1"/>
</dbReference>